<keyword evidence="7 9" id="KW-0472">Membrane</keyword>
<dbReference type="InterPro" id="IPR052180">
    <property type="entry name" value="NhaC_Na-H+_Antiporter"/>
</dbReference>
<dbReference type="GO" id="GO:0005886">
    <property type="term" value="C:plasma membrane"/>
    <property type="evidence" value="ECO:0007669"/>
    <property type="project" value="UniProtKB-SubCell"/>
</dbReference>
<evidence type="ECO:0000256" key="5">
    <source>
        <dbReference type="ARBA" id="ARBA00022692"/>
    </source>
</evidence>
<comment type="similarity">
    <text evidence="8">Belongs to the NhaC Na(+)/H(+) (TC 2.A.35) antiporter family.</text>
</comment>
<dbReference type="NCBIfam" id="TIGR00931">
    <property type="entry name" value="antiport_nhaC"/>
    <property type="match status" value="1"/>
</dbReference>
<dbReference type="PANTHER" id="PTHR33451:SF6">
    <property type="entry name" value="NA(+)_H(+) ANTIPORTER NHAC"/>
    <property type="match status" value="1"/>
</dbReference>
<feature type="transmembrane region" description="Helical" evidence="9">
    <location>
        <begin position="69"/>
        <end position="94"/>
    </location>
</feature>
<proteinExistence type="inferred from homology"/>
<keyword evidence="2" id="KW-0813">Transport</keyword>
<dbReference type="RefSeq" id="WP_069661748.1">
    <property type="nucleotide sequence ID" value="NZ_JBHUJJ010000001.1"/>
</dbReference>
<dbReference type="AlphaFoldDB" id="A0A1E5H636"/>
<feature type="transmembrane region" description="Helical" evidence="9">
    <location>
        <begin position="132"/>
        <end position="160"/>
    </location>
</feature>
<accession>A0A1E5H636</accession>
<keyword evidence="12" id="KW-1185">Reference proteome</keyword>
<feature type="domain" description="Na+/H+ antiporter NhaC-like C-terminal" evidence="10">
    <location>
        <begin position="157"/>
        <end position="450"/>
    </location>
</feature>
<reference evidence="12" key="1">
    <citation type="submission" date="2016-09" db="EMBL/GenBank/DDBJ databases">
        <authorList>
            <person name="Gulvik C.A."/>
        </authorList>
    </citation>
    <scope>NUCLEOTIDE SEQUENCE [LARGE SCALE GENOMIC DNA]</scope>
    <source>
        <strain evidence="12">LMG 8895</strain>
    </source>
</reference>
<gene>
    <name evidence="11" type="ORF">BCR25_01055</name>
</gene>
<dbReference type="Proteomes" id="UP000095094">
    <property type="component" value="Unassembled WGS sequence"/>
</dbReference>
<evidence type="ECO:0000313" key="12">
    <source>
        <dbReference type="Proteomes" id="UP000095094"/>
    </source>
</evidence>
<protein>
    <submittedName>
        <fullName evidence="11">Na+/H+ antiporter NhaC</fullName>
    </submittedName>
</protein>
<dbReference type="InterPro" id="IPR001958">
    <property type="entry name" value="Tet-R_TetA/multi-R_MdtG-like"/>
</dbReference>
<feature type="transmembrane region" description="Helical" evidence="9">
    <location>
        <begin position="254"/>
        <end position="271"/>
    </location>
</feature>
<dbReference type="Pfam" id="PF03553">
    <property type="entry name" value="Na_H_antiporter"/>
    <property type="match status" value="1"/>
</dbReference>
<feature type="transmembrane region" description="Helical" evidence="9">
    <location>
        <begin position="189"/>
        <end position="209"/>
    </location>
</feature>
<dbReference type="PATRIC" id="fig|332950.4.peg.360"/>
<comment type="caution">
    <text evidence="11">The sequence shown here is derived from an EMBL/GenBank/DDBJ whole genome shotgun (WGS) entry which is preliminary data.</text>
</comment>
<evidence type="ECO:0000256" key="7">
    <source>
        <dbReference type="ARBA" id="ARBA00023136"/>
    </source>
</evidence>
<evidence type="ECO:0000256" key="4">
    <source>
        <dbReference type="ARBA" id="ARBA00022475"/>
    </source>
</evidence>
<dbReference type="PRINTS" id="PR01035">
    <property type="entry name" value="TCRTETA"/>
</dbReference>
<keyword evidence="3" id="KW-0050">Antiport</keyword>
<feature type="transmembrane region" description="Helical" evidence="9">
    <location>
        <begin position="431"/>
        <end position="452"/>
    </location>
</feature>
<dbReference type="GO" id="GO:0015297">
    <property type="term" value="F:antiporter activity"/>
    <property type="evidence" value="ECO:0007669"/>
    <property type="project" value="UniProtKB-KW"/>
</dbReference>
<dbReference type="InterPro" id="IPR018461">
    <property type="entry name" value="Na/H_Antiport_NhaC-like_C"/>
</dbReference>
<feature type="transmembrane region" description="Helical" evidence="9">
    <location>
        <begin position="229"/>
        <end position="247"/>
    </location>
</feature>
<organism evidence="11 12">
    <name type="scientific">Enterococcus termitis</name>
    <dbReference type="NCBI Taxonomy" id="332950"/>
    <lineage>
        <taxon>Bacteria</taxon>
        <taxon>Bacillati</taxon>
        <taxon>Bacillota</taxon>
        <taxon>Bacilli</taxon>
        <taxon>Lactobacillales</taxon>
        <taxon>Enterococcaceae</taxon>
        <taxon>Enterococcus</taxon>
    </lineage>
</organism>
<dbReference type="EMBL" id="MIJY01000001">
    <property type="protein sequence ID" value="OEG20438.1"/>
    <property type="molecule type" value="Genomic_DNA"/>
</dbReference>
<keyword evidence="4" id="KW-1003">Cell membrane</keyword>
<feature type="transmembrane region" description="Helical" evidence="9">
    <location>
        <begin position="348"/>
        <end position="365"/>
    </location>
</feature>
<feature type="transmembrane region" description="Helical" evidence="9">
    <location>
        <begin position="12"/>
        <end position="44"/>
    </location>
</feature>
<dbReference type="OrthoDB" id="9762978at2"/>
<keyword evidence="6 9" id="KW-1133">Transmembrane helix</keyword>
<evidence type="ECO:0000256" key="6">
    <source>
        <dbReference type="ARBA" id="ARBA00022989"/>
    </source>
</evidence>
<sequence length="465" mass="49730">MKKELSVKEAVTVFLSLLLIISICVIGMGMSPIFPVLCALGLLIGWSKWRKASWDEIHEGIIDGVKTGIIPMVIFILIGALIAVWIASGVIPTMMYAGFSVINTSIFLPSAFVSCALVGISIGSAFTTVSTIGLALMGMGISMGFNAAILAGAIISGAVFGDKMSPLSDTTNLASAVAGADLFKHIRNMMWTTVPAFVISFILYAVIGLQTQISQTTLETEQFLSVLKANFSISWWALLPILLLVFCSIKRIPAVASLLLTILVSSVMYLVQQQTLNLKQLSGIIENGFVSETGMEQIDALLTRGGIQSMMWSVSLILLTLSLGGLLMKMEVITVLMTPLAHKLKSTGSLVAATVLSGALANLMIGEQYLSIILPGRAFKDSYDTAHLKPEVLSRALEDSGTVLNSLIPWGVSGVFMASTLQVSTLQYAPFSFFILLCPLLSILSGMTGIGIQKQLPQENEGKKH</sequence>
<dbReference type="InterPro" id="IPR004770">
    <property type="entry name" value="Na/H_antiport_NhaC"/>
</dbReference>
<keyword evidence="5 9" id="KW-0812">Transmembrane</keyword>
<evidence type="ECO:0000256" key="9">
    <source>
        <dbReference type="SAM" id="Phobius"/>
    </source>
</evidence>
<name>A0A1E5H636_9ENTE</name>
<evidence type="ECO:0000256" key="1">
    <source>
        <dbReference type="ARBA" id="ARBA00004651"/>
    </source>
</evidence>
<evidence type="ECO:0000313" key="11">
    <source>
        <dbReference type="EMBL" id="OEG20438.1"/>
    </source>
</evidence>
<dbReference type="PANTHER" id="PTHR33451">
    <property type="entry name" value="MALATE-2H(+)/NA(+)-LACTATE ANTIPORTER"/>
    <property type="match status" value="1"/>
</dbReference>
<feature type="transmembrane region" description="Helical" evidence="9">
    <location>
        <begin position="106"/>
        <end position="126"/>
    </location>
</feature>
<evidence type="ECO:0000256" key="8">
    <source>
        <dbReference type="ARBA" id="ARBA00038435"/>
    </source>
</evidence>
<evidence type="ECO:0000256" key="3">
    <source>
        <dbReference type="ARBA" id="ARBA00022449"/>
    </source>
</evidence>
<comment type="subcellular location">
    <subcellularLocation>
        <location evidence="1">Cell membrane</location>
        <topology evidence="1">Multi-pass membrane protein</topology>
    </subcellularLocation>
</comment>
<evidence type="ECO:0000259" key="10">
    <source>
        <dbReference type="Pfam" id="PF03553"/>
    </source>
</evidence>
<feature type="transmembrane region" description="Helical" evidence="9">
    <location>
        <begin position="310"/>
        <end position="328"/>
    </location>
</feature>
<evidence type="ECO:0000256" key="2">
    <source>
        <dbReference type="ARBA" id="ARBA00022448"/>
    </source>
</evidence>